<proteinExistence type="inferred from homology"/>
<comment type="similarity">
    <text evidence="1">Belongs to the RAD52 family.</text>
</comment>
<feature type="region of interest" description="Disordered" evidence="4">
    <location>
        <begin position="165"/>
        <end position="187"/>
    </location>
</feature>
<reference evidence="5 6" key="1">
    <citation type="submission" date="2016-10" db="EMBL/GenBank/DDBJ databases">
        <title>Draft genome sequences of four alkaliphilic bacteria belonging to the Anaerobacillus genus.</title>
        <authorList>
            <person name="Bassil N.M."/>
            <person name="Lloyd J.R."/>
        </authorList>
    </citation>
    <scope>NUCLEOTIDE SEQUENCE [LARGE SCALE GENOMIC DNA]</scope>
    <source>
        <strain evidence="5 6">DSM 15340</strain>
    </source>
</reference>
<dbReference type="RefSeq" id="WP_071314456.1">
    <property type="nucleotide sequence ID" value="NZ_MLQQ01000044.1"/>
</dbReference>
<evidence type="ECO:0000256" key="2">
    <source>
        <dbReference type="ARBA" id="ARBA00022763"/>
    </source>
</evidence>
<keyword evidence="6" id="KW-1185">Reference proteome</keyword>
<evidence type="ECO:0000256" key="3">
    <source>
        <dbReference type="ARBA" id="ARBA00023204"/>
    </source>
</evidence>
<dbReference type="InterPro" id="IPR041247">
    <property type="entry name" value="Rad52_fam"/>
</dbReference>
<evidence type="ECO:0000256" key="4">
    <source>
        <dbReference type="SAM" id="MobiDB-lite"/>
    </source>
</evidence>
<comment type="caution">
    <text evidence="5">The sequence shown here is derived from an EMBL/GenBank/DDBJ whole genome shotgun (WGS) entry which is preliminary data.</text>
</comment>
<gene>
    <name evidence="5" type="ORF">BKP35_16385</name>
</gene>
<organism evidence="5 6">
    <name type="scientific">Anaerobacillus arseniciselenatis</name>
    <dbReference type="NCBI Taxonomy" id="85682"/>
    <lineage>
        <taxon>Bacteria</taxon>
        <taxon>Bacillati</taxon>
        <taxon>Bacillota</taxon>
        <taxon>Bacilli</taxon>
        <taxon>Bacillales</taxon>
        <taxon>Bacillaceae</taxon>
        <taxon>Anaerobacillus</taxon>
    </lineage>
</organism>
<evidence type="ECO:0008006" key="7">
    <source>
        <dbReference type="Google" id="ProtNLM"/>
    </source>
</evidence>
<accession>A0A1S2LAL6</accession>
<dbReference type="AlphaFoldDB" id="A0A1S2LAL6"/>
<sequence length="263" mass="29370">MKELHTDEVFQNLGAPFSSDEIEWRAQQVFEGKNGKPPKALIVPYVQSRAIMNRLDEVVGWDRWENVVEELPGGGILQGIRIWISETRSITKWDGADRTNIEATKGGISSAFKRAAVLLNIGRYLYSEDAKWVDITPQKATPSDEYISDKKKNIYGYFTPPSLVQKNQQRQHSPAQSKQSQPKEQQIPSGMIQCTFKKLVDYNTHLEVILSDGSGSKAVLFAIDGVKDRIRSLNFKDGDVLAVSTEKDGGGNFIINDVIKVAA</sequence>
<keyword evidence="2" id="KW-0227">DNA damage</keyword>
<dbReference type="OrthoDB" id="9805874at2"/>
<keyword evidence="3" id="KW-0234">DNA repair</keyword>
<evidence type="ECO:0000256" key="1">
    <source>
        <dbReference type="ARBA" id="ARBA00006638"/>
    </source>
</evidence>
<dbReference type="Pfam" id="PF04098">
    <property type="entry name" value="Rad52_Rad22"/>
    <property type="match status" value="1"/>
</dbReference>
<dbReference type="GO" id="GO:0006281">
    <property type="term" value="P:DNA repair"/>
    <property type="evidence" value="ECO:0007669"/>
    <property type="project" value="UniProtKB-KW"/>
</dbReference>
<name>A0A1S2LAL6_9BACI</name>
<evidence type="ECO:0000313" key="6">
    <source>
        <dbReference type="Proteomes" id="UP000180098"/>
    </source>
</evidence>
<evidence type="ECO:0000313" key="5">
    <source>
        <dbReference type="EMBL" id="OIJ09431.1"/>
    </source>
</evidence>
<protein>
    <recommendedName>
        <fullName evidence="7">DNA repair protein Rad52</fullName>
    </recommendedName>
</protein>
<dbReference type="EMBL" id="MLQQ01000044">
    <property type="protein sequence ID" value="OIJ09431.1"/>
    <property type="molecule type" value="Genomic_DNA"/>
</dbReference>
<dbReference type="Proteomes" id="UP000180098">
    <property type="component" value="Unassembled WGS sequence"/>
</dbReference>